<dbReference type="InterPro" id="IPR029027">
    <property type="entry name" value="Single_a-helix_sf"/>
</dbReference>
<evidence type="ECO:0000313" key="3">
    <source>
        <dbReference type="Proteomes" id="UP000694387"/>
    </source>
</evidence>
<dbReference type="Ensembl" id="ENSEAST00005040008.1">
    <property type="protein sequence ID" value="ENSEASP00005049323.1"/>
    <property type="gene ID" value="ENSEASG00005038700.1"/>
</dbReference>
<reference evidence="2" key="3">
    <citation type="submission" date="2025-09" db="UniProtKB">
        <authorList>
            <consortium name="Ensembl"/>
        </authorList>
    </citation>
    <scope>IDENTIFICATION</scope>
</reference>
<dbReference type="Pfam" id="PF08997">
    <property type="entry name" value="UCR_6-4kD"/>
    <property type="match status" value="1"/>
</dbReference>
<sequence>MNFFVYYITLGILILNLFYFIISFRLTHFLNYTILLFISFSYCSNWIPTVSMWGAVDAVGLVWATNWQLILTECHISMADLRRT</sequence>
<dbReference type="Gene3D" id="1.20.5.220">
    <property type="match status" value="1"/>
</dbReference>
<keyword evidence="1" id="KW-1133">Transmembrane helix</keyword>
<name>A0A9L0JAC3_EQUAS</name>
<keyword evidence="3" id="KW-1185">Reference proteome</keyword>
<dbReference type="SUPFAM" id="SSF81518">
    <property type="entry name" value="Subunit XI (6.4 kDa protein) of cytochrome bc1 complex (Ubiquinol-cytochrome c reductase)"/>
    <property type="match status" value="1"/>
</dbReference>
<accession>A0A9L0JAC3</accession>
<organism evidence="2 3">
    <name type="scientific">Equus asinus</name>
    <name type="common">Donkey</name>
    <name type="synonym">Equus africanus asinus</name>
    <dbReference type="NCBI Taxonomy" id="9793"/>
    <lineage>
        <taxon>Eukaryota</taxon>
        <taxon>Metazoa</taxon>
        <taxon>Chordata</taxon>
        <taxon>Craniata</taxon>
        <taxon>Vertebrata</taxon>
        <taxon>Euteleostomi</taxon>
        <taxon>Mammalia</taxon>
        <taxon>Eutheria</taxon>
        <taxon>Laurasiatheria</taxon>
        <taxon>Perissodactyla</taxon>
        <taxon>Equidae</taxon>
        <taxon>Equus</taxon>
    </lineage>
</organism>
<evidence type="ECO:0000313" key="2">
    <source>
        <dbReference type="Ensembl" id="ENSEASP00005049323.1"/>
    </source>
</evidence>
<dbReference type="GO" id="GO:0006122">
    <property type="term" value="P:mitochondrial electron transport, ubiquinol to cytochrome c"/>
    <property type="evidence" value="ECO:0007669"/>
    <property type="project" value="InterPro"/>
</dbReference>
<evidence type="ECO:0000256" key="1">
    <source>
        <dbReference type="SAM" id="Phobius"/>
    </source>
</evidence>
<dbReference type="GO" id="GO:0005739">
    <property type="term" value="C:mitochondrion"/>
    <property type="evidence" value="ECO:0007669"/>
    <property type="project" value="GOC"/>
</dbReference>
<dbReference type="AlphaFoldDB" id="A0A9L0JAC3"/>
<feature type="transmembrane region" description="Helical" evidence="1">
    <location>
        <begin position="6"/>
        <end position="22"/>
    </location>
</feature>
<keyword evidence="1" id="KW-0472">Membrane</keyword>
<protein>
    <submittedName>
        <fullName evidence="2">Uncharacterized protein</fullName>
    </submittedName>
</protein>
<dbReference type="InterPro" id="IPR015089">
    <property type="entry name" value="UQCR"/>
</dbReference>
<feature type="transmembrane region" description="Helical" evidence="1">
    <location>
        <begin position="29"/>
        <end position="47"/>
    </location>
</feature>
<reference evidence="2 3" key="1">
    <citation type="journal article" date="2020" name="Nat. Commun.">
        <title>Donkey genomes provide new insights into domestication and selection for coat color.</title>
        <authorList>
            <person name="Wang"/>
            <person name="C."/>
            <person name="Li"/>
            <person name="H."/>
            <person name="Guo"/>
            <person name="Y."/>
            <person name="Huang"/>
            <person name="J."/>
            <person name="Sun"/>
            <person name="Y."/>
            <person name="Min"/>
            <person name="J."/>
            <person name="Wang"/>
            <person name="J."/>
            <person name="Fang"/>
            <person name="X."/>
            <person name="Zhao"/>
            <person name="Z."/>
            <person name="Wang"/>
            <person name="S."/>
            <person name="Zhang"/>
            <person name="Y."/>
            <person name="Liu"/>
            <person name="Q."/>
            <person name="Jiang"/>
            <person name="Q."/>
            <person name="Wang"/>
            <person name="X."/>
            <person name="Guo"/>
            <person name="Y."/>
            <person name="Yang"/>
            <person name="C."/>
            <person name="Wang"/>
            <person name="Y."/>
            <person name="Tian"/>
            <person name="F."/>
            <person name="Zhuang"/>
            <person name="G."/>
            <person name="Fan"/>
            <person name="Y."/>
            <person name="Gao"/>
            <person name="Q."/>
            <person name="Li"/>
            <person name="Y."/>
            <person name="Ju"/>
            <person name="Z."/>
            <person name="Li"/>
            <person name="J."/>
            <person name="Li"/>
            <person name="R."/>
            <person name="Hou"/>
            <person name="M."/>
            <person name="Yang"/>
            <person name="G."/>
            <person name="Liu"/>
            <person name="G."/>
            <person name="Liu"/>
            <person name="W."/>
            <person name="Guo"/>
            <person name="J."/>
            <person name="Pan"/>
            <person name="S."/>
            <person name="Fan"/>
            <person name="G."/>
            <person name="Zhang"/>
            <person name="W."/>
            <person name="Zhang"/>
            <person name="R."/>
            <person name="Yu"/>
            <person name="J."/>
            <person name="Zhang"/>
            <person name="X."/>
            <person name="Yin"/>
            <person name="Q."/>
            <person name="Ji"/>
            <person name="C."/>
            <person name="Jin"/>
            <person name="Y."/>
            <person name="Yue"/>
            <person name="G."/>
            <person name="Liu"/>
            <person name="M."/>
            <person name="Xu"/>
            <person name="J."/>
            <person name="Liu"/>
            <person name="S."/>
            <person name="Jordana"/>
            <person name="J."/>
            <person name="Noce"/>
            <person name="A."/>
            <person name="Amills"/>
            <person name="M."/>
            <person name="Wu"/>
            <person name="D.D."/>
            <person name="Li"/>
            <person name="S."/>
            <person name="Zhou"/>
            <person name="X. and Zhong"/>
            <person name="J."/>
        </authorList>
    </citation>
    <scope>NUCLEOTIDE SEQUENCE [LARGE SCALE GENOMIC DNA]</scope>
</reference>
<proteinExistence type="predicted"/>
<dbReference type="Proteomes" id="UP000694387">
    <property type="component" value="Chromosome 25"/>
</dbReference>
<keyword evidence="1" id="KW-0812">Transmembrane</keyword>
<reference evidence="2" key="2">
    <citation type="submission" date="2025-08" db="UniProtKB">
        <authorList>
            <consortium name="Ensembl"/>
        </authorList>
    </citation>
    <scope>IDENTIFICATION</scope>
</reference>